<dbReference type="SUPFAM" id="SSF53474">
    <property type="entry name" value="alpha/beta-Hydrolases"/>
    <property type="match status" value="1"/>
</dbReference>
<dbReference type="GO" id="GO:0016787">
    <property type="term" value="F:hydrolase activity"/>
    <property type="evidence" value="ECO:0007669"/>
    <property type="project" value="UniProtKB-KW"/>
</dbReference>
<protein>
    <submittedName>
        <fullName evidence="3">Alpha/beta hydrolase</fullName>
    </submittedName>
</protein>
<organism evidence="3 4">
    <name type="scientific">Undibacterium terreum</name>
    <dbReference type="NCBI Taxonomy" id="1224302"/>
    <lineage>
        <taxon>Bacteria</taxon>
        <taxon>Pseudomonadati</taxon>
        <taxon>Pseudomonadota</taxon>
        <taxon>Betaproteobacteria</taxon>
        <taxon>Burkholderiales</taxon>
        <taxon>Oxalobacteraceae</taxon>
        <taxon>Undibacterium</taxon>
    </lineage>
</organism>
<dbReference type="InterPro" id="IPR029058">
    <property type="entry name" value="AB_hydrolase_fold"/>
</dbReference>
<dbReference type="PANTHER" id="PTHR37017:SF11">
    <property type="entry name" value="ESTERASE_LIPASE_THIOESTERASE DOMAIN-CONTAINING PROTEIN"/>
    <property type="match status" value="1"/>
</dbReference>
<comment type="caution">
    <text evidence="3">The sequence shown here is derived from an EMBL/GenBank/DDBJ whole genome shotgun (WGS) entry which is preliminary data.</text>
</comment>
<gene>
    <name evidence="3" type="ORF">GCM10011396_10040</name>
</gene>
<dbReference type="InterPro" id="IPR052897">
    <property type="entry name" value="Sec-Metab_Biosynth_Hydrolase"/>
</dbReference>
<name>A0A916UAD0_9BURK</name>
<keyword evidence="4" id="KW-1185">Reference proteome</keyword>
<dbReference type="AlphaFoldDB" id="A0A916UAD0"/>
<sequence length="257" mass="27244">MKLASSITITLAAAAALAVPALSFAVPNVVPYGAKNVILVHGAYVDGTNWRAIHDQLWLKGYKVTVVQQPNTTLEEDVAVTREAIEAQDGPVILVGHDTGGAVISVAGTSDKVKALVYIAALQPEVGESIAQLTASKPAVNNDVLTDAAGRQSLDPAKFREDFGADLPPNRTNFMSISQTKMTPATLNAKLTAAAWHTKPSYAIVATEDRAINPELQRWMSKRAGSKVSEIQASHSVHLSKPEEVGDFIAEAALNAK</sequence>
<dbReference type="EMBL" id="BMED01000001">
    <property type="protein sequence ID" value="GGC65031.1"/>
    <property type="molecule type" value="Genomic_DNA"/>
</dbReference>
<accession>A0A916UAD0</accession>
<dbReference type="PANTHER" id="PTHR37017">
    <property type="entry name" value="AB HYDROLASE-1 DOMAIN-CONTAINING PROTEIN-RELATED"/>
    <property type="match status" value="1"/>
</dbReference>
<evidence type="ECO:0000313" key="4">
    <source>
        <dbReference type="Proteomes" id="UP000637423"/>
    </source>
</evidence>
<keyword evidence="3" id="KW-0378">Hydrolase</keyword>
<proteinExistence type="predicted"/>
<dbReference type="Pfam" id="PF12697">
    <property type="entry name" value="Abhydrolase_6"/>
    <property type="match status" value="1"/>
</dbReference>
<keyword evidence="1" id="KW-0732">Signal</keyword>
<dbReference type="RefSeq" id="WP_188564845.1">
    <property type="nucleotide sequence ID" value="NZ_BMED01000001.1"/>
</dbReference>
<dbReference type="InterPro" id="IPR000073">
    <property type="entry name" value="AB_hydrolase_1"/>
</dbReference>
<dbReference type="Proteomes" id="UP000637423">
    <property type="component" value="Unassembled WGS sequence"/>
</dbReference>
<reference evidence="3" key="1">
    <citation type="journal article" date="2014" name="Int. J. Syst. Evol. Microbiol.">
        <title>Complete genome sequence of Corynebacterium casei LMG S-19264T (=DSM 44701T), isolated from a smear-ripened cheese.</title>
        <authorList>
            <consortium name="US DOE Joint Genome Institute (JGI-PGF)"/>
            <person name="Walter F."/>
            <person name="Albersmeier A."/>
            <person name="Kalinowski J."/>
            <person name="Ruckert C."/>
        </authorList>
    </citation>
    <scope>NUCLEOTIDE SEQUENCE</scope>
    <source>
        <strain evidence="3">CGMCC 1.10998</strain>
    </source>
</reference>
<feature type="chain" id="PRO_5037204517" evidence="1">
    <location>
        <begin position="26"/>
        <end position="257"/>
    </location>
</feature>
<feature type="domain" description="AB hydrolase-1" evidence="2">
    <location>
        <begin position="37"/>
        <end position="245"/>
    </location>
</feature>
<dbReference type="Gene3D" id="3.40.50.1820">
    <property type="entry name" value="alpha/beta hydrolase"/>
    <property type="match status" value="1"/>
</dbReference>
<evidence type="ECO:0000313" key="3">
    <source>
        <dbReference type="EMBL" id="GGC65031.1"/>
    </source>
</evidence>
<evidence type="ECO:0000259" key="2">
    <source>
        <dbReference type="Pfam" id="PF12697"/>
    </source>
</evidence>
<reference evidence="3" key="2">
    <citation type="submission" date="2020-09" db="EMBL/GenBank/DDBJ databases">
        <authorList>
            <person name="Sun Q."/>
            <person name="Zhou Y."/>
        </authorList>
    </citation>
    <scope>NUCLEOTIDE SEQUENCE</scope>
    <source>
        <strain evidence="3">CGMCC 1.10998</strain>
    </source>
</reference>
<evidence type="ECO:0000256" key="1">
    <source>
        <dbReference type="SAM" id="SignalP"/>
    </source>
</evidence>
<feature type="signal peptide" evidence="1">
    <location>
        <begin position="1"/>
        <end position="25"/>
    </location>
</feature>